<evidence type="ECO:0000313" key="3">
    <source>
        <dbReference type="EMBL" id="PWD52141.1"/>
    </source>
</evidence>
<evidence type="ECO:0000256" key="1">
    <source>
        <dbReference type="ARBA" id="ARBA00008007"/>
    </source>
</evidence>
<dbReference type="InterPro" id="IPR029057">
    <property type="entry name" value="PRTase-like"/>
</dbReference>
<reference evidence="3 4" key="1">
    <citation type="submission" date="2018-03" db="EMBL/GenBank/DDBJ databases">
        <title>Genome assembly of novel Miniimonas species PCH200.</title>
        <authorList>
            <person name="Thakur V."/>
            <person name="Kumar V."/>
            <person name="Singh D."/>
        </authorList>
    </citation>
    <scope>NUCLEOTIDE SEQUENCE [LARGE SCALE GENOMIC DNA]</scope>
    <source>
        <strain evidence="3 4">PCH200</strain>
    </source>
</reference>
<dbReference type="Gene3D" id="3.40.50.2020">
    <property type="match status" value="1"/>
</dbReference>
<evidence type="ECO:0000256" key="2">
    <source>
        <dbReference type="SAM" id="MobiDB-lite"/>
    </source>
</evidence>
<dbReference type="InterPro" id="IPR051910">
    <property type="entry name" value="ComF/GntX_DNA_util-trans"/>
</dbReference>
<comment type="similarity">
    <text evidence="1">Belongs to the ComF/GntX family.</text>
</comment>
<dbReference type="InterPro" id="IPR000836">
    <property type="entry name" value="PRTase_dom"/>
</dbReference>
<dbReference type="AlphaFoldDB" id="A0A2U1ZYT4"/>
<dbReference type="SUPFAM" id="SSF53271">
    <property type="entry name" value="PRTase-like"/>
    <property type="match status" value="1"/>
</dbReference>
<comment type="caution">
    <text evidence="3">The sequence shown here is derived from an EMBL/GenBank/DDBJ whole genome shotgun (WGS) entry which is preliminary data.</text>
</comment>
<protein>
    <recommendedName>
        <fullName evidence="5">Competence protein F</fullName>
    </recommendedName>
</protein>
<dbReference type="Proteomes" id="UP000245166">
    <property type="component" value="Unassembled WGS sequence"/>
</dbReference>
<dbReference type="EMBL" id="PYHR01000002">
    <property type="protein sequence ID" value="PWD52141.1"/>
    <property type="molecule type" value="Genomic_DNA"/>
</dbReference>
<proteinExistence type="inferred from homology"/>
<evidence type="ECO:0008006" key="5">
    <source>
        <dbReference type="Google" id="ProtNLM"/>
    </source>
</evidence>
<dbReference type="CDD" id="cd06223">
    <property type="entry name" value="PRTases_typeI"/>
    <property type="match status" value="1"/>
</dbReference>
<accession>A0A2U1ZYT4</accession>
<dbReference type="PANTHER" id="PTHR47505:SF1">
    <property type="entry name" value="DNA UTILIZATION PROTEIN YHGH"/>
    <property type="match status" value="1"/>
</dbReference>
<evidence type="ECO:0000313" key="4">
    <source>
        <dbReference type="Proteomes" id="UP000245166"/>
    </source>
</evidence>
<name>A0A2U1ZYT4_9MICO</name>
<dbReference type="PANTHER" id="PTHR47505">
    <property type="entry name" value="DNA UTILIZATION PROTEIN YHGH"/>
    <property type="match status" value="1"/>
</dbReference>
<sequence length="248" mass="26180">MVATSFGRELARLVVPLACAGCDRWDVTLCEECRTRLTRPTRVDGGAPALAGGLPVWGLGPYREALRRIVLAWKVAGRRDLDAILDGALAGVVDAWVAGGGTFRDTRARDGPDEVWVVPAPSRLRRVLQGRPPVASLADAVARRIAEHGQPARVVLALGQRGRGGHHASGVPSRRGRPDRRHARVVARVSMGGQRIVLVDDVLTTGETLQRCRSAVEDAGGGVLLGVVIAAARAPGSGDRLSTGARVD</sequence>
<keyword evidence="4" id="KW-1185">Reference proteome</keyword>
<feature type="region of interest" description="Disordered" evidence="2">
    <location>
        <begin position="158"/>
        <end position="182"/>
    </location>
</feature>
<gene>
    <name evidence="3" type="ORF">C8046_17320</name>
</gene>
<organism evidence="3 4">
    <name type="scientific">Serinibacter arcticus</name>
    <dbReference type="NCBI Taxonomy" id="1655435"/>
    <lineage>
        <taxon>Bacteria</taxon>
        <taxon>Bacillati</taxon>
        <taxon>Actinomycetota</taxon>
        <taxon>Actinomycetes</taxon>
        <taxon>Micrococcales</taxon>
        <taxon>Beutenbergiaceae</taxon>
        <taxon>Serinibacter</taxon>
    </lineage>
</organism>